<feature type="binding site" evidence="9">
    <location>
        <position position="82"/>
    </location>
    <ligand>
        <name>sn-glycerol 3-phosphate</name>
        <dbReference type="ChEBI" id="CHEBI:57597"/>
    </ligand>
</feature>
<feature type="binding site" evidence="9">
    <location>
        <position position="13"/>
    </location>
    <ligand>
        <name>ATP</name>
        <dbReference type="ChEBI" id="CHEBI:30616"/>
    </ligand>
</feature>
<dbReference type="InterPro" id="IPR018483">
    <property type="entry name" value="Carb_kinase_FGGY_CS"/>
</dbReference>
<dbReference type="FunFam" id="3.30.420.40:FF:000007">
    <property type="entry name" value="Glycerol kinase"/>
    <property type="match status" value="1"/>
</dbReference>
<feature type="domain" description="Carbohydrate kinase FGGY N-terminal" evidence="10">
    <location>
        <begin position="5"/>
        <end position="248"/>
    </location>
</feature>
<dbReference type="InterPro" id="IPR018484">
    <property type="entry name" value="FGGY_N"/>
</dbReference>
<evidence type="ECO:0000256" key="6">
    <source>
        <dbReference type="ARBA" id="ARBA00022798"/>
    </source>
</evidence>
<feature type="binding site" evidence="9">
    <location>
        <position position="83"/>
    </location>
    <ligand>
        <name>glycerol</name>
        <dbReference type="ChEBI" id="CHEBI:17754"/>
    </ligand>
</feature>
<evidence type="ECO:0000259" key="10">
    <source>
        <dbReference type="Pfam" id="PF00370"/>
    </source>
</evidence>
<comment type="catalytic activity">
    <reaction evidence="8 9">
        <text>glycerol + ATP = sn-glycerol 3-phosphate + ADP + H(+)</text>
        <dbReference type="Rhea" id="RHEA:21644"/>
        <dbReference type="ChEBI" id="CHEBI:15378"/>
        <dbReference type="ChEBI" id="CHEBI:17754"/>
        <dbReference type="ChEBI" id="CHEBI:30616"/>
        <dbReference type="ChEBI" id="CHEBI:57597"/>
        <dbReference type="ChEBI" id="CHEBI:456216"/>
        <dbReference type="EC" id="2.7.1.30"/>
    </reaction>
</comment>
<keyword evidence="3 9" id="KW-0808">Transferase</keyword>
<evidence type="ECO:0000313" key="12">
    <source>
        <dbReference type="EMBL" id="BBD72174.1"/>
    </source>
</evidence>
<dbReference type="AlphaFoldDB" id="A0A348B1X2"/>
<feature type="binding site" evidence="9">
    <location>
        <position position="82"/>
    </location>
    <ligand>
        <name>glycerol</name>
        <dbReference type="ChEBI" id="CHEBI:17754"/>
    </ligand>
</feature>
<evidence type="ECO:0000313" key="13">
    <source>
        <dbReference type="EMBL" id="GGT94462.1"/>
    </source>
</evidence>
<dbReference type="InterPro" id="IPR000577">
    <property type="entry name" value="Carb_kinase_FGGY"/>
</dbReference>
<dbReference type="NCBIfam" id="TIGR01311">
    <property type="entry name" value="glycerol_kin"/>
    <property type="match status" value="1"/>
</dbReference>
<feature type="binding site" evidence="9">
    <location>
        <position position="133"/>
    </location>
    <ligand>
        <name>sn-glycerol 3-phosphate</name>
        <dbReference type="ChEBI" id="CHEBI:57597"/>
    </ligand>
</feature>
<keyword evidence="6 9" id="KW-0319">Glycerol metabolism</keyword>
<protein>
    <recommendedName>
        <fullName evidence="9">Glycerol kinase</fullName>
        <ecNumber evidence="9">2.7.1.30</ecNumber>
    </recommendedName>
    <alternativeName>
        <fullName evidence="9">ATP:glycerol 3-phosphotransferase</fullName>
    </alternativeName>
    <alternativeName>
        <fullName evidence="9">Glycerokinase</fullName>
        <shortName evidence="9">GK</shortName>
    </alternativeName>
</protein>
<dbReference type="InterPro" id="IPR018485">
    <property type="entry name" value="FGGY_C"/>
</dbReference>
<evidence type="ECO:0000256" key="8">
    <source>
        <dbReference type="ARBA" id="ARBA00052101"/>
    </source>
</evidence>
<dbReference type="EMBL" id="BMQS01000008">
    <property type="protein sequence ID" value="GGT94462.1"/>
    <property type="molecule type" value="Genomic_DNA"/>
</dbReference>
<gene>
    <name evidence="9" type="primary">glpK</name>
    <name evidence="13" type="ORF">GCM10007116_10070</name>
    <name evidence="12" type="ORF">HS1genome_0563</name>
</gene>
<dbReference type="GO" id="GO:0005524">
    <property type="term" value="F:ATP binding"/>
    <property type="evidence" value="ECO:0007669"/>
    <property type="project" value="UniProtKB-UniRule"/>
</dbReference>
<feature type="binding site" evidence="9">
    <location>
        <position position="16"/>
    </location>
    <ligand>
        <name>ADP</name>
        <dbReference type="ChEBI" id="CHEBI:456216"/>
    </ligand>
</feature>
<dbReference type="Pfam" id="PF00370">
    <property type="entry name" value="FGGY_N"/>
    <property type="match status" value="1"/>
</dbReference>
<dbReference type="SUPFAM" id="SSF53067">
    <property type="entry name" value="Actin-like ATPase domain"/>
    <property type="match status" value="2"/>
</dbReference>
<feature type="binding site" evidence="9">
    <location>
        <position position="242"/>
    </location>
    <ligand>
        <name>glycerol</name>
        <dbReference type="ChEBI" id="CHEBI:17754"/>
    </ligand>
</feature>
<evidence type="ECO:0000313" key="14">
    <source>
        <dbReference type="Proteomes" id="UP000276741"/>
    </source>
</evidence>
<feature type="binding site" evidence="9">
    <location>
        <position position="407"/>
    </location>
    <ligand>
        <name>ADP</name>
        <dbReference type="ChEBI" id="CHEBI:456216"/>
    </ligand>
</feature>
<reference evidence="12" key="3">
    <citation type="journal article" date="2019" name="BMC Res. Notes">
        <title>Complete genome sequence of the Sulfodiicoccus acidiphilus strain HS-1T, the first crenarchaeon that lacks polB3, isolated from an acidic hot spring in Ohwaku-dani, Hakone, Japan.</title>
        <authorList>
            <person name="Sakai H.D."/>
            <person name="Kurosawa N."/>
        </authorList>
    </citation>
    <scope>NUCLEOTIDE SEQUENCE</scope>
    <source>
        <strain evidence="12">HS-1</strain>
    </source>
</reference>
<feature type="binding site" evidence="9">
    <location>
        <position position="83"/>
    </location>
    <ligand>
        <name>sn-glycerol 3-phosphate</name>
        <dbReference type="ChEBI" id="CHEBI:57597"/>
    </ligand>
</feature>
<accession>A0A348B1X2</accession>
<dbReference type="HAMAP" id="MF_00186">
    <property type="entry name" value="Glycerol_kin"/>
    <property type="match status" value="1"/>
</dbReference>
<dbReference type="OrthoDB" id="26592at2157"/>
<dbReference type="UniPathway" id="UPA00618">
    <property type="reaction ID" value="UER00672"/>
</dbReference>
<dbReference type="Proteomes" id="UP000616143">
    <property type="component" value="Unassembled WGS sequence"/>
</dbReference>
<keyword evidence="4 9" id="KW-0547">Nucleotide-binding</keyword>
<dbReference type="Gene3D" id="3.30.420.40">
    <property type="match status" value="2"/>
</dbReference>
<comment type="similarity">
    <text evidence="2 9">Belongs to the FGGY kinase family.</text>
</comment>
<feature type="binding site" evidence="9">
    <location>
        <position position="14"/>
    </location>
    <ligand>
        <name>ATP</name>
        <dbReference type="ChEBI" id="CHEBI:30616"/>
    </ligand>
</feature>
<feature type="binding site" evidence="9">
    <location>
        <position position="306"/>
    </location>
    <ligand>
        <name>ATP</name>
        <dbReference type="ChEBI" id="CHEBI:30616"/>
    </ligand>
</feature>
<reference evidence="13" key="1">
    <citation type="journal article" date="2014" name="Int. J. Syst. Evol. Microbiol.">
        <title>Complete genome sequence of Corynebacterium casei LMG S-19264T (=DSM 44701T), isolated from a smear-ripened cheese.</title>
        <authorList>
            <consortium name="US DOE Joint Genome Institute (JGI-PGF)"/>
            <person name="Walter F."/>
            <person name="Albersmeier A."/>
            <person name="Kalinowski J."/>
            <person name="Ruckert C."/>
        </authorList>
    </citation>
    <scope>NUCLEOTIDE SEQUENCE</scope>
    <source>
        <strain evidence="13">JCM 31740</strain>
    </source>
</reference>
<comment type="caution">
    <text evidence="9">Lacks conserved residue(s) required for the propagation of feature annotation.</text>
</comment>
<dbReference type="EC" id="2.7.1.30" evidence="9"/>
<dbReference type="PANTHER" id="PTHR10196:SF69">
    <property type="entry name" value="GLYCEROL KINASE"/>
    <property type="match status" value="1"/>
</dbReference>
<feature type="binding site" evidence="9">
    <location>
        <position position="241"/>
    </location>
    <ligand>
        <name>glycerol</name>
        <dbReference type="ChEBI" id="CHEBI:17754"/>
    </ligand>
</feature>
<dbReference type="CDD" id="cd07769">
    <property type="entry name" value="ASKHA_NBD_FGGY_GK"/>
    <property type="match status" value="1"/>
</dbReference>
<dbReference type="Proteomes" id="UP000276741">
    <property type="component" value="Chromosome"/>
</dbReference>
<comment type="pathway">
    <text evidence="1 9">Polyol metabolism; glycerol degradation via glycerol kinase pathway; sn-glycerol 3-phosphate from glycerol: step 1/1.</text>
</comment>
<evidence type="ECO:0000256" key="4">
    <source>
        <dbReference type="ARBA" id="ARBA00022741"/>
    </source>
</evidence>
<dbReference type="GO" id="GO:0019563">
    <property type="term" value="P:glycerol catabolic process"/>
    <property type="evidence" value="ECO:0007669"/>
    <property type="project" value="UniProtKB-UniRule"/>
</dbReference>
<keyword evidence="7 9" id="KW-0067">ATP-binding</keyword>
<keyword evidence="5 9" id="KW-0418">Kinase</keyword>
<dbReference type="KEGG" id="sacd:HS1genome_0563"/>
<dbReference type="GO" id="GO:0005829">
    <property type="term" value="C:cytosol"/>
    <property type="evidence" value="ECO:0007669"/>
    <property type="project" value="TreeGrafter"/>
</dbReference>
<dbReference type="GO" id="GO:0004370">
    <property type="term" value="F:glycerol kinase activity"/>
    <property type="evidence" value="ECO:0007669"/>
    <property type="project" value="UniProtKB-UniRule"/>
</dbReference>
<dbReference type="InterPro" id="IPR043129">
    <property type="entry name" value="ATPase_NBD"/>
</dbReference>
<proteinExistence type="inferred from homology"/>
<keyword evidence="14" id="KW-1185">Reference proteome</keyword>
<evidence type="ECO:0000259" key="11">
    <source>
        <dbReference type="Pfam" id="PF02782"/>
    </source>
</evidence>
<dbReference type="PROSITE" id="PS00933">
    <property type="entry name" value="FGGY_KINASES_1"/>
    <property type="match status" value="1"/>
</dbReference>
<dbReference type="GeneID" id="38666071"/>
<dbReference type="FunFam" id="3.30.420.40:FF:000008">
    <property type="entry name" value="Glycerol kinase"/>
    <property type="match status" value="1"/>
</dbReference>
<dbReference type="RefSeq" id="WP_126449518.1">
    <property type="nucleotide sequence ID" value="NZ_AP018553.1"/>
</dbReference>
<reference evidence="13" key="4">
    <citation type="submission" date="2020-09" db="EMBL/GenBank/DDBJ databases">
        <authorList>
            <person name="Sun Q."/>
            <person name="Ohkuma M."/>
        </authorList>
    </citation>
    <scope>NUCLEOTIDE SEQUENCE</scope>
    <source>
        <strain evidence="13">JCM 31740</strain>
    </source>
</reference>
<dbReference type="GO" id="GO:0006072">
    <property type="term" value="P:glycerol-3-phosphate metabolic process"/>
    <property type="evidence" value="ECO:0007669"/>
    <property type="project" value="InterPro"/>
</dbReference>
<reference evidence="14" key="2">
    <citation type="submission" date="2018-04" db="EMBL/GenBank/DDBJ databases">
        <title>Complete genome sequence of Sulfodiicoccus acidiphilus strain HS-1.</title>
        <authorList>
            <person name="Sakai H.D."/>
            <person name="Kurosawa N."/>
        </authorList>
    </citation>
    <scope>NUCLEOTIDE SEQUENCE [LARGE SCALE GENOMIC DNA]</scope>
    <source>
        <strain evidence="14">HS-1</strain>
    </source>
</reference>
<dbReference type="Pfam" id="PF02782">
    <property type="entry name" value="FGGY_C"/>
    <property type="match status" value="1"/>
</dbReference>
<feature type="binding site" evidence="9">
    <location>
        <position position="407"/>
    </location>
    <ligand>
        <name>ATP</name>
        <dbReference type="ChEBI" id="CHEBI:30616"/>
    </ligand>
</feature>
<evidence type="ECO:0000256" key="7">
    <source>
        <dbReference type="ARBA" id="ARBA00022840"/>
    </source>
</evidence>
<evidence type="ECO:0000256" key="9">
    <source>
        <dbReference type="HAMAP-Rule" id="MF_00186"/>
    </source>
</evidence>
<dbReference type="PANTHER" id="PTHR10196">
    <property type="entry name" value="SUGAR KINASE"/>
    <property type="match status" value="1"/>
</dbReference>
<feature type="binding site" evidence="9">
    <location>
        <position position="12"/>
    </location>
    <ligand>
        <name>ATP</name>
        <dbReference type="ChEBI" id="CHEBI:30616"/>
    </ligand>
</feature>
<feature type="binding site" evidence="9">
    <location>
        <position position="310"/>
    </location>
    <ligand>
        <name>ATP</name>
        <dbReference type="ChEBI" id="CHEBI:30616"/>
    </ligand>
</feature>
<feature type="binding site" evidence="9">
    <location>
        <position position="306"/>
    </location>
    <ligand>
        <name>ADP</name>
        <dbReference type="ChEBI" id="CHEBI:456216"/>
    </ligand>
</feature>
<evidence type="ECO:0000256" key="1">
    <source>
        <dbReference type="ARBA" id="ARBA00005190"/>
    </source>
</evidence>
<dbReference type="InterPro" id="IPR005999">
    <property type="entry name" value="Glycerol_kin"/>
</dbReference>
<feature type="binding site" evidence="9">
    <location>
        <position position="263"/>
    </location>
    <ligand>
        <name>ATP</name>
        <dbReference type="ChEBI" id="CHEBI:30616"/>
    </ligand>
</feature>
<feature type="binding site" evidence="9">
    <location>
        <position position="12"/>
    </location>
    <ligand>
        <name>ADP</name>
        <dbReference type="ChEBI" id="CHEBI:456216"/>
    </ligand>
</feature>
<evidence type="ECO:0000256" key="2">
    <source>
        <dbReference type="ARBA" id="ARBA00009156"/>
    </source>
</evidence>
<sequence length="501" mass="55642">MTRFVLSLDEGTTSARAAVFSEEAELVGFGQYEFPQFFPRPGWVEQDPEAIWEAQLKAIRDALRTAKVEPSQISAVGVTNQRETTVVWDARTGRPVYNAIVWQDRRTAKFTDELRNNYAEFFKERTGLIPDPYFSASKLIWLLDNVPGLREKAEKGDVKFGTIDTYLIWKLTGGKAHVTDYSNASRTMLFNLRRLEWDDDIVELLKVPQSILPEPLPSSWNYGDAVEGVGAPVPVSGDAGDQQAALFGQAAMSPGEVKSTYGTGNFVLMNLGFDPVKSKDLLTTIAWGLDKRRVSYALEGSVFATGAAVQWLRDGLKILDRSDEVESLASTSRDNEGVYFVPAFVGLGTPYWDPYARGVIVGITRGTSRSTIARATLESIAYQTRDVIEVMEKDSGAKISRLKVDGGATRDRLLMQFQADVLGVPVVRPKVLETTALGSAFLAGLAVDLWSLEDIVGKWKPEATFYPTMLEERREKLYRGWKEAVKRSLGWARVVEGEQAP</sequence>
<evidence type="ECO:0000256" key="5">
    <source>
        <dbReference type="ARBA" id="ARBA00022777"/>
    </source>
</evidence>
<feature type="binding site" evidence="9">
    <location>
        <position position="241"/>
    </location>
    <ligand>
        <name>sn-glycerol 3-phosphate</name>
        <dbReference type="ChEBI" id="CHEBI:57597"/>
    </ligand>
</feature>
<feature type="domain" description="Carbohydrate kinase FGGY C-terminal" evidence="11">
    <location>
        <begin position="259"/>
        <end position="446"/>
    </location>
</feature>
<comment type="function">
    <text evidence="9">Key enzyme in the regulation of glycerol uptake and metabolism. Catalyzes the phosphorylation of glycerol to yield sn-glycerol 3-phosphate.</text>
</comment>
<name>A0A348B1X2_9CREN</name>
<dbReference type="NCBIfam" id="NF000756">
    <property type="entry name" value="PRK00047.1"/>
    <property type="match status" value="1"/>
</dbReference>
<feature type="binding site" evidence="9">
    <location>
        <position position="12"/>
    </location>
    <ligand>
        <name>sn-glycerol 3-phosphate</name>
        <dbReference type="ChEBI" id="CHEBI:57597"/>
    </ligand>
</feature>
<dbReference type="PIRSF" id="PIRSF000538">
    <property type="entry name" value="GlpK"/>
    <property type="match status" value="1"/>
</dbReference>
<dbReference type="EMBL" id="AP018553">
    <property type="protein sequence ID" value="BBD72174.1"/>
    <property type="molecule type" value="Genomic_DNA"/>
</dbReference>
<organism evidence="12 14">
    <name type="scientific">Sulfodiicoccus acidiphilus</name>
    <dbReference type="NCBI Taxonomy" id="1670455"/>
    <lineage>
        <taxon>Archaea</taxon>
        <taxon>Thermoproteota</taxon>
        <taxon>Thermoprotei</taxon>
        <taxon>Sulfolobales</taxon>
        <taxon>Sulfolobaceae</taxon>
        <taxon>Sulfodiicoccus</taxon>
    </lineage>
</organism>
<evidence type="ECO:0000256" key="3">
    <source>
        <dbReference type="ARBA" id="ARBA00022679"/>
    </source>
</evidence>
<feature type="binding site" evidence="9">
    <location>
        <position position="133"/>
    </location>
    <ligand>
        <name>glycerol</name>
        <dbReference type="ChEBI" id="CHEBI:17754"/>
    </ligand>
</feature>
<feature type="binding site" evidence="9">
    <location>
        <position position="263"/>
    </location>
    <ligand>
        <name>ADP</name>
        <dbReference type="ChEBI" id="CHEBI:456216"/>
    </ligand>
</feature>